<keyword evidence="3" id="KW-1185">Reference proteome</keyword>
<evidence type="ECO:0008006" key="4">
    <source>
        <dbReference type="Google" id="ProtNLM"/>
    </source>
</evidence>
<feature type="transmembrane region" description="Helical" evidence="1">
    <location>
        <begin position="197"/>
        <end position="213"/>
    </location>
</feature>
<feature type="transmembrane region" description="Helical" evidence="1">
    <location>
        <begin position="52"/>
        <end position="73"/>
    </location>
</feature>
<dbReference type="OrthoDB" id="4211860at2"/>
<dbReference type="STRING" id="121616.GA0070216_104143"/>
<organism evidence="2 3">
    <name type="scientific">Micromonospora matsumotoense</name>
    <dbReference type="NCBI Taxonomy" id="121616"/>
    <lineage>
        <taxon>Bacteria</taxon>
        <taxon>Bacillati</taxon>
        <taxon>Actinomycetota</taxon>
        <taxon>Actinomycetes</taxon>
        <taxon>Micromonosporales</taxon>
        <taxon>Micromonosporaceae</taxon>
        <taxon>Micromonospora</taxon>
    </lineage>
</organism>
<evidence type="ECO:0000256" key="1">
    <source>
        <dbReference type="SAM" id="Phobius"/>
    </source>
</evidence>
<name>A0A1C4X545_9ACTN</name>
<evidence type="ECO:0000313" key="3">
    <source>
        <dbReference type="Proteomes" id="UP000198797"/>
    </source>
</evidence>
<proteinExistence type="predicted"/>
<keyword evidence="1" id="KW-1133">Transmembrane helix</keyword>
<dbReference type="Proteomes" id="UP000198797">
    <property type="component" value="Unassembled WGS sequence"/>
</dbReference>
<dbReference type="RefSeq" id="WP_091243192.1">
    <property type="nucleotide sequence ID" value="NZ_FMCU01000004.1"/>
</dbReference>
<sequence>MSAQPWREFGDGPLSRAAASVYTVLVVGLLLALVTLPGLVPLLLLGRDASNLPLVAVCLLPVGPGVSAALYALHHQRPDLTDLRPAARFRQGYRANLPQVLRIWVPLLLWLTVIGVNLTHLATAGVPTGWAVPLVGLGVVLVLVGGNALVIASLFTFRTRDVLRLAVHFLIRTPGVTVGNLLLLAAATALTVLSSEALLALLAVLFVLAYLRVATPMTDIVRKDFTG</sequence>
<evidence type="ECO:0000313" key="2">
    <source>
        <dbReference type="EMBL" id="SCF03552.1"/>
    </source>
</evidence>
<protein>
    <recommendedName>
        <fullName evidence="4">DUF624 domain-containing protein</fullName>
    </recommendedName>
</protein>
<dbReference type="EMBL" id="FMCU01000004">
    <property type="protein sequence ID" value="SCF03552.1"/>
    <property type="molecule type" value="Genomic_DNA"/>
</dbReference>
<dbReference type="AlphaFoldDB" id="A0A1C4X545"/>
<feature type="transmembrane region" description="Helical" evidence="1">
    <location>
        <begin position="100"/>
        <end position="118"/>
    </location>
</feature>
<reference evidence="3" key="1">
    <citation type="submission" date="2016-06" db="EMBL/GenBank/DDBJ databases">
        <authorList>
            <person name="Varghese N."/>
            <person name="Submissions Spin"/>
        </authorList>
    </citation>
    <scope>NUCLEOTIDE SEQUENCE [LARGE SCALE GENOMIC DNA]</scope>
    <source>
        <strain evidence="3">DSM 44100</strain>
    </source>
</reference>
<feature type="transmembrane region" description="Helical" evidence="1">
    <location>
        <begin position="169"/>
        <end position="191"/>
    </location>
</feature>
<keyword evidence="1" id="KW-0812">Transmembrane</keyword>
<gene>
    <name evidence="2" type="ORF">GA0070216_104143</name>
</gene>
<feature type="transmembrane region" description="Helical" evidence="1">
    <location>
        <begin position="21"/>
        <end position="46"/>
    </location>
</feature>
<feature type="transmembrane region" description="Helical" evidence="1">
    <location>
        <begin position="130"/>
        <end position="157"/>
    </location>
</feature>
<accession>A0A1C4X545</accession>
<keyword evidence="1" id="KW-0472">Membrane</keyword>